<evidence type="ECO:0000313" key="3">
    <source>
        <dbReference type="Proteomes" id="UP001165090"/>
    </source>
</evidence>
<protein>
    <submittedName>
        <fullName evidence="2">Uncharacterized protein</fullName>
    </submittedName>
</protein>
<proteinExistence type="predicted"/>
<dbReference type="EMBL" id="BSDZ01000086">
    <property type="protein sequence ID" value="GLI69726.1"/>
    <property type="molecule type" value="Genomic_DNA"/>
</dbReference>
<feature type="transmembrane region" description="Helical" evidence="1">
    <location>
        <begin position="16"/>
        <end position="37"/>
    </location>
</feature>
<gene>
    <name evidence="2" type="ORF">VaNZ11_014401</name>
</gene>
<dbReference type="Proteomes" id="UP001165090">
    <property type="component" value="Unassembled WGS sequence"/>
</dbReference>
<comment type="caution">
    <text evidence="2">The sequence shown here is derived from an EMBL/GenBank/DDBJ whole genome shotgun (WGS) entry which is preliminary data.</text>
</comment>
<keyword evidence="1" id="KW-0812">Transmembrane</keyword>
<keyword evidence="3" id="KW-1185">Reference proteome</keyword>
<keyword evidence="1" id="KW-0472">Membrane</keyword>
<evidence type="ECO:0000313" key="2">
    <source>
        <dbReference type="EMBL" id="GLI69726.1"/>
    </source>
</evidence>
<accession>A0ABQ5SKL4</accession>
<organism evidence="2 3">
    <name type="scientific">Volvox africanus</name>
    <dbReference type="NCBI Taxonomy" id="51714"/>
    <lineage>
        <taxon>Eukaryota</taxon>
        <taxon>Viridiplantae</taxon>
        <taxon>Chlorophyta</taxon>
        <taxon>core chlorophytes</taxon>
        <taxon>Chlorophyceae</taxon>
        <taxon>CS clade</taxon>
        <taxon>Chlamydomonadales</taxon>
        <taxon>Volvocaceae</taxon>
        <taxon>Volvox</taxon>
    </lineage>
</organism>
<name>A0ABQ5SKL4_9CHLO</name>
<evidence type="ECO:0000256" key="1">
    <source>
        <dbReference type="SAM" id="Phobius"/>
    </source>
</evidence>
<reference evidence="2 3" key="1">
    <citation type="journal article" date="2023" name="IScience">
        <title>Expanded male sex-determining region conserved during the evolution of homothallism in the green alga Volvox.</title>
        <authorList>
            <person name="Yamamoto K."/>
            <person name="Matsuzaki R."/>
            <person name="Mahakham W."/>
            <person name="Heman W."/>
            <person name="Sekimoto H."/>
            <person name="Kawachi M."/>
            <person name="Minakuchi Y."/>
            <person name="Toyoda A."/>
            <person name="Nozaki H."/>
        </authorList>
    </citation>
    <scope>NUCLEOTIDE SEQUENCE [LARGE SCALE GENOMIC DNA]</scope>
    <source>
        <strain evidence="2 3">NIES-4468</strain>
    </source>
</reference>
<keyword evidence="1" id="KW-1133">Transmembrane helix</keyword>
<sequence length="119" mass="13027">MSWEGIRGTAPPAEEVVALLLQAFMTVLGMVALVILLQACRKSTSQKFAAKTRREVMVHALRKMQREYSDRALFAPMELSTSDSTNCCHVPLSTGEGCYVELPSKESYSGSHQIEGACS</sequence>